<proteinExistence type="predicted"/>
<feature type="region of interest" description="Disordered" evidence="1">
    <location>
        <begin position="130"/>
        <end position="160"/>
    </location>
</feature>
<keyword evidence="3" id="KW-1185">Reference proteome</keyword>
<dbReference type="AlphaFoldDB" id="A0A5C3P259"/>
<gene>
    <name evidence="2" type="ORF">K466DRAFT_265206</name>
</gene>
<evidence type="ECO:0000313" key="2">
    <source>
        <dbReference type="EMBL" id="TFK83352.1"/>
    </source>
</evidence>
<reference evidence="2 3" key="1">
    <citation type="journal article" date="2019" name="Nat. Ecol. Evol.">
        <title>Megaphylogeny resolves global patterns of mushroom evolution.</title>
        <authorList>
            <person name="Varga T."/>
            <person name="Krizsan K."/>
            <person name="Foldi C."/>
            <person name="Dima B."/>
            <person name="Sanchez-Garcia M."/>
            <person name="Sanchez-Ramirez S."/>
            <person name="Szollosi G.J."/>
            <person name="Szarkandi J.G."/>
            <person name="Papp V."/>
            <person name="Albert L."/>
            <person name="Andreopoulos W."/>
            <person name="Angelini C."/>
            <person name="Antonin V."/>
            <person name="Barry K.W."/>
            <person name="Bougher N.L."/>
            <person name="Buchanan P."/>
            <person name="Buyck B."/>
            <person name="Bense V."/>
            <person name="Catcheside P."/>
            <person name="Chovatia M."/>
            <person name="Cooper J."/>
            <person name="Damon W."/>
            <person name="Desjardin D."/>
            <person name="Finy P."/>
            <person name="Geml J."/>
            <person name="Haridas S."/>
            <person name="Hughes K."/>
            <person name="Justo A."/>
            <person name="Karasinski D."/>
            <person name="Kautmanova I."/>
            <person name="Kiss B."/>
            <person name="Kocsube S."/>
            <person name="Kotiranta H."/>
            <person name="LaButti K.M."/>
            <person name="Lechner B.E."/>
            <person name="Liimatainen K."/>
            <person name="Lipzen A."/>
            <person name="Lukacs Z."/>
            <person name="Mihaltcheva S."/>
            <person name="Morgado L.N."/>
            <person name="Niskanen T."/>
            <person name="Noordeloos M.E."/>
            <person name="Ohm R.A."/>
            <person name="Ortiz-Santana B."/>
            <person name="Ovrebo C."/>
            <person name="Racz N."/>
            <person name="Riley R."/>
            <person name="Savchenko A."/>
            <person name="Shiryaev A."/>
            <person name="Soop K."/>
            <person name="Spirin V."/>
            <person name="Szebenyi C."/>
            <person name="Tomsovsky M."/>
            <person name="Tulloss R.E."/>
            <person name="Uehling J."/>
            <person name="Grigoriev I.V."/>
            <person name="Vagvolgyi C."/>
            <person name="Papp T."/>
            <person name="Martin F.M."/>
            <person name="Miettinen O."/>
            <person name="Hibbett D.S."/>
            <person name="Nagy L.G."/>
        </authorList>
    </citation>
    <scope>NUCLEOTIDE SEQUENCE [LARGE SCALE GENOMIC DNA]</scope>
    <source>
        <strain evidence="2 3">HHB13444</strain>
    </source>
</reference>
<organism evidence="2 3">
    <name type="scientific">Polyporus arcularius HHB13444</name>
    <dbReference type="NCBI Taxonomy" id="1314778"/>
    <lineage>
        <taxon>Eukaryota</taxon>
        <taxon>Fungi</taxon>
        <taxon>Dikarya</taxon>
        <taxon>Basidiomycota</taxon>
        <taxon>Agaricomycotina</taxon>
        <taxon>Agaricomycetes</taxon>
        <taxon>Polyporales</taxon>
        <taxon>Polyporaceae</taxon>
        <taxon>Polyporus</taxon>
    </lineage>
</organism>
<name>A0A5C3P259_9APHY</name>
<accession>A0A5C3P259</accession>
<dbReference type="InParanoid" id="A0A5C3P259"/>
<evidence type="ECO:0000313" key="3">
    <source>
        <dbReference type="Proteomes" id="UP000308197"/>
    </source>
</evidence>
<feature type="compositionally biased region" description="Polar residues" evidence="1">
    <location>
        <begin position="151"/>
        <end position="160"/>
    </location>
</feature>
<dbReference type="Proteomes" id="UP000308197">
    <property type="component" value="Unassembled WGS sequence"/>
</dbReference>
<sequence length="212" mass="23393">MPSPGEPSQSALCHHLIRRLDVCVLTACWQGGQGTLKSYKFKISFVSRVRMVPLGLVSPVDGLAVAPPLKRCGASLPTSWTDMSRNSLANDQPPGARVVLKSAGGYKNQPASSLESSQTLSLERFKRVSDEQRRAWHGGQARGHRRPKSPSGDQRTTMTNGVSNQLDFECSVQCPVQFKKADDWPLQARMIRRLRTCHPSTIRQTNIPSVIC</sequence>
<evidence type="ECO:0000256" key="1">
    <source>
        <dbReference type="SAM" id="MobiDB-lite"/>
    </source>
</evidence>
<protein>
    <submittedName>
        <fullName evidence="2">Uncharacterized protein</fullName>
    </submittedName>
</protein>
<dbReference type="EMBL" id="ML211400">
    <property type="protein sequence ID" value="TFK83352.1"/>
    <property type="molecule type" value="Genomic_DNA"/>
</dbReference>